<name>D4Z5H2_SPHIU</name>
<sequence>MVKGWRSHDRHLPISGTVATPTELCQDAGGQASNGPAANDSTGAGKNLNPPCVFSFAGKAVGSGADSSIDNGAKQWIGAAAKRARSALAATLPRRAREATPPFSSAGQG</sequence>
<accession>D4Z5H2</accession>
<reference evidence="2 3" key="1">
    <citation type="journal article" date="2010" name="J. Bacteriol.">
        <title>Complete genome sequence of the representative gamma-hexachlorocyclohexane-degrading bacterium Sphingobium japonicum UT26.</title>
        <authorList>
            <person name="Nagata Y."/>
            <person name="Ohtsubo Y."/>
            <person name="Endo R."/>
            <person name="Ichikawa N."/>
            <person name="Ankai A."/>
            <person name="Oguchi A."/>
            <person name="Fukui S."/>
            <person name="Fujita N."/>
            <person name="Tsuda M."/>
        </authorList>
    </citation>
    <scope>NUCLEOTIDE SEQUENCE [LARGE SCALE GENOMIC DNA]</scope>
    <source>
        <strain evidence="3">DSM 16413 / CCM 7287 / MTCC 6362 / UT26 / NBRC 101211 / UT26S</strain>
    </source>
</reference>
<feature type="compositionally biased region" description="Basic and acidic residues" evidence="1">
    <location>
        <begin position="1"/>
        <end position="12"/>
    </location>
</feature>
<feature type="compositionally biased region" description="Polar residues" evidence="1">
    <location>
        <begin position="31"/>
        <end position="44"/>
    </location>
</feature>
<dbReference type="HOGENOM" id="CLU_2182272_0_0_5"/>
<proteinExistence type="predicted"/>
<dbReference type="EMBL" id="AP010803">
    <property type="protein sequence ID" value="BAI97854.1"/>
    <property type="molecule type" value="Genomic_DNA"/>
</dbReference>
<evidence type="ECO:0000313" key="3">
    <source>
        <dbReference type="Proteomes" id="UP000007753"/>
    </source>
</evidence>
<evidence type="ECO:0000256" key="1">
    <source>
        <dbReference type="SAM" id="MobiDB-lite"/>
    </source>
</evidence>
<dbReference type="AlphaFoldDB" id="D4Z5H2"/>
<organism evidence="2 3">
    <name type="scientific">Sphingobium indicum (strain DSM 16413 / CCM 7287 / MTCC 6362 / UT26 / NBRC 101211 / UT26S)</name>
    <name type="common">Sphingobium japonicum</name>
    <dbReference type="NCBI Taxonomy" id="452662"/>
    <lineage>
        <taxon>Bacteria</taxon>
        <taxon>Pseudomonadati</taxon>
        <taxon>Pseudomonadota</taxon>
        <taxon>Alphaproteobacteria</taxon>
        <taxon>Sphingomonadales</taxon>
        <taxon>Sphingomonadaceae</taxon>
        <taxon>Sphingobium</taxon>
    </lineage>
</organism>
<keyword evidence="3" id="KW-1185">Reference proteome</keyword>
<feature type="region of interest" description="Disordered" evidence="1">
    <location>
        <begin position="1"/>
        <end position="48"/>
    </location>
</feature>
<dbReference type="KEGG" id="sjp:SJA_C1-30200"/>
<protein>
    <submittedName>
        <fullName evidence="2">Uncharacterized protein</fullName>
    </submittedName>
</protein>
<dbReference type="Proteomes" id="UP000007753">
    <property type="component" value="Chromosome 1"/>
</dbReference>
<gene>
    <name evidence="2" type="ordered locus">SJA_C1-30200</name>
</gene>
<dbReference type="STRING" id="452662.SJA_C1-30200"/>
<evidence type="ECO:0000313" key="2">
    <source>
        <dbReference type="EMBL" id="BAI97854.1"/>
    </source>
</evidence>